<dbReference type="AlphaFoldDB" id="A0A1Y2L3M1"/>
<dbReference type="SUPFAM" id="SSF52266">
    <property type="entry name" value="SGNH hydrolase"/>
    <property type="match status" value="1"/>
</dbReference>
<sequence length="345" mass="38891">MKKIISVLVFLGFLFFSFDGFLDFISYVKPGLTNYFAGVKKLKSLPIDVDRKNISRAVDDVYSIKYSMMRVVGQLPLPGDYGSYKIGAKGDRKIEYYNDQNIGNNLKRILILGSSQSFGYFSGPVDNFANQLAMELPEYRISNFSVPGQMIAETKANWQRLSLLGEKYDKVIIVEGPIDFYIYCTPGLNLSSREVHRMAVMKLIDKASRVYSVLSGDQDKYQSPCLDESYKNILSKNVFSDFKGVIEYGRDIGSETYIVVPPSPYVGNVNVENLSKDNLAFRSLVTELGVDLEKEYQDIPQVIDMKNIFSGTGPMFLDWGGHFTPKGNKVFAQSVANFIKSTDYN</sequence>
<name>A0A1Y2L3M1_9PROT</name>
<protein>
    <recommendedName>
        <fullName evidence="3">SGNH hydrolase-type esterase domain-containing protein</fullName>
    </recommendedName>
</protein>
<dbReference type="GO" id="GO:0016788">
    <property type="term" value="F:hydrolase activity, acting on ester bonds"/>
    <property type="evidence" value="ECO:0007669"/>
    <property type="project" value="UniProtKB-ARBA"/>
</dbReference>
<dbReference type="InterPro" id="IPR036514">
    <property type="entry name" value="SGNH_hydro_sf"/>
</dbReference>
<proteinExistence type="predicted"/>
<dbReference type="Gene3D" id="3.40.50.1110">
    <property type="entry name" value="SGNH hydrolase"/>
    <property type="match status" value="1"/>
</dbReference>
<gene>
    <name evidence="1" type="ORF">TMES_09140</name>
</gene>
<reference evidence="1 2" key="1">
    <citation type="submission" date="2014-03" db="EMBL/GenBank/DDBJ databases">
        <title>The draft genome sequence of Thalassospira mesophila JCM 18969.</title>
        <authorList>
            <person name="Lai Q."/>
            <person name="Shao Z."/>
        </authorList>
    </citation>
    <scope>NUCLEOTIDE SEQUENCE [LARGE SCALE GENOMIC DNA]</scope>
    <source>
        <strain evidence="1 2">JCM 18969</strain>
    </source>
</reference>
<accession>A0A1Y2L3M1</accession>
<evidence type="ECO:0008006" key="3">
    <source>
        <dbReference type="Google" id="ProtNLM"/>
    </source>
</evidence>
<dbReference type="EMBL" id="JFKA01000003">
    <property type="protein sequence ID" value="OSQ38893.1"/>
    <property type="molecule type" value="Genomic_DNA"/>
</dbReference>
<evidence type="ECO:0000313" key="1">
    <source>
        <dbReference type="EMBL" id="OSQ38893.1"/>
    </source>
</evidence>
<dbReference type="Proteomes" id="UP000193391">
    <property type="component" value="Unassembled WGS sequence"/>
</dbReference>
<dbReference type="RefSeq" id="WP_085581708.1">
    <property type="nucleotide sequence ID" value="NZ_JFKA01000003.1"/>
</dbReference>
<organism evidence="1 2">
    <name type="scientific">Thalassospira mesophila</name>
    <dbReference type="NCBI Taxonomy" id="1293891"/>
    <lineage>
        <taxon>Bacteria</taxon>
        <taxon>Pseudomonadati</taxon>
        <taxon>Pseudomonadota</taxon>
        <taxon>Alphaproteobacteria</taxon>
        <taxon>Rhodospirillales</taxon>
        <taxon>Thalassospiraceae</taxon>
        <taxon>Thalassospira</taxon>
    </lineage>
</organism>
<dbReference type="OrthoDB" id="8480707at2"/>
<evidence type="ECO:0000313" key="2">
    <source>
        <dbReference type="Proteomes" id="UP000193391"/>
    </source>
</evidence>
<comment type="caution">
    <text evidence="1">The sequence shown here is derived from an EMBL/GenBank/DDBJ whole genome shotgun (WGS) entry which is preliminary data.</text>
</comment>
<keyword evidence="2" id="KW-1185">Reference proteome</keyword>